<keyword evidence="2" id="KW-0812">Transmembrane</keyword>
<feature type="region of interest" description="Disordered" evidence="1">
    <location>
        <begin position="98"/>
        <end position="134"/>
    </location>
</feature>
<dbReference type="EMBL" id="LGRX02034909">
    <property type="protein sequence ID" value="KAK3236682.1"/>
    <property type="molecule type" value="Genomic_DNA"/>
</dbReference>
<feature type="compositionally biased region" description="Basic and acidic residues" evidence="1">
    <location>
        <begin position="120"/>
        <end position="130"/>
    </location>
</feature>
<evidence type="ECO:0000313" key="4">
    <source>
        <dbReference type="Proteomes" id="UP001190700"/>
    </source>
</evidence>
<comment type="caution">
    <text evidence="3">The sequence shown here is derived from an EMBL/GenBank/DDBJ whole genome shotgun (WGS) entry which is preliminary data.</text>
</comment>
<keyword evidence="2" id="KW-1133">Transmembrane helix</keyword>
<proteinExistence type="predicted"/>
<dbReference type="Proteomes" id="UP001190700">
    <property type="component" value="Unassembled WGS sequence"/>
</dbReference>
<feature type="region of interest" description="Disordered" evidence="1">
    <location>
        <begin position="252"/>
        <end position="289"/>
    </location>
</feature>
<accession>A0AAE0BJ99</accession>
<feature type="compositionally biased region" description="Polar residues" evidence="1">
    <location>
        <begin position="64"/>
        <end position="80"/>
    </location>
</feature>
<protein>
    <submittedName>
        <fullName evidence="3">Uncharacterized protein</fullName>
    </submittedName>
</protein>
<evidence type="ECO:0000256" key="2">
    <source>
        <dbReference type="SAM" id="Phobius"/>
    </source>
</evidence>
<dbReference type="AlphaFoldDB" id="A0AAE0BJ99"/>
<organism evidence="3 4">
    <name type="scientific">Cymbomonas tetramitiformis</name>
    <dbReference type="NCBI Taxonomy" id="36881"/>
    <lineage>
        <taxon>Eukaryota</taxon>
        <taxon>Viridiplantae</taxon>
        <taxon>Chlorophyta</taxon>
        <taxon>Pyramimonadophyceae</taxon>
        <taxon>Pyramimonadales</taxon>
        <taxon>Pyramimonadaceae</taxon>
        <taxon>Cymbomonas</taxon>
    </lineage>
</organism>
<gene>
    <name evidence="3" type="ORF">CYMTET_53192</name>
</gene>
<name>A0AAE0BJ99_9CHLO</name>
<evidence type="ECO:0000256" key="1">
    <source>
        <dbReference type="SAM" id="MobiDB-lite"/>
    </source>
</evidence>
<feature type="region of interest" description="Disordered" evidence="1">
    <location>
        <begin position="49"/>
        <end position="80"/>
    </location>
</feature>
<keyword evidence="2" id="KW-0472">Membrane</keyword>
<evidence type="ECO:0000313" key="3">
    <source>
        <dbReference type="EMBL" id="KAK3236682.1"/>
    </source>
</evidence>
<sequence length="289" mass="32123">MPDVQKRGVRRLILLLPGCRPTFLYALGLFLLSRLQLAQTEGAGFHFFSSGSGVTPPRRGRTIPRQSTSASSNQLSHNRQPTYRKTIHTPNGKYQQHFIKRGTHGDGGTPNKGASVFKQSRSDNGKDLKKTNTPHFGKFTSVDLPWNFSKQGEQASTYGQQDSGVISMRHVSISAGMLTTYGLDVLSQHRLQMLFKWSERPAPPTSFKPLRVMAREGTVPFRAVFAESSAWFHTRGVAYLETGQYLGLHSDHRHGHSPTQNFKGCTPLQKRYGHETGKKPQGLKPGGPL</sequence>
<feature type="transmembrane region" description="Helical" evidence="2">
    <location>
        <begin position="12"/>
        <end position="32"/>
    </location>
</feature>
<keyword evidence="4" id="KW-1185">Reference proteome</keyword>
<reference evidence="3 4" key="1">
    <citation type="journal article" date="2015" name="Genome Biol. Evol.">
        <title>Comparative Genomics of a Bacterivorous Green Alga Reveals Evolutionary Causalities and Consequences of Phago-Mixotrophic Mode of Nutrition.</title>
        <authorList>
            <person name="Burns J.A."/>
            <person name="Paasch A."/>
            <person name="Narechania A."/>
            <person name="Kim E."/>
        </authorList>
    </citation>
    <scope>NUCLEOTIDE SEQUENCE [LARGE SCALE GENOMIC DNA]</scope>
    <source>
        <strain evidence="3 4">PLY_AMNH</strain>
    </source>
</reference>